<dbReference type="AlphaFoldDB" id="A0A2P2PPP1"/>
<proteinExistence type="predicted"/>
<organism evidence="2">
    <name type="scientific">Rhizophora mucronata</name>
    <name type="common">Asiatic mangrove</name>
    <dbReference type="NCBI Taxonomy" id="61149"/>
    <lineage>
        <taxon>Eukaryota</taxon>
        <taxon>Viridiplantae</taxon>
        <taxon>Streptophyta</taxon>
        <taxon>Embryophyta</taxon>
        <taxon>Tracheophyta</taxon>
        <taxon>Spermatophyta</taxon>
        <taxon>Magnoliopsida</taxon>
        <taxon>eudicotyledons</taxon>
        <taxon>Gunneridae</taxon>
        <taxon>Pentapetalae</taxon>
        <taxon>rosids</taxon>
        <taxon>fabids</taxon>
        <taxon>Malpighiales</taxon>
        <taxon>Rhizophoraceae</taxon>
        <taxon>Rhizophora</taxon>
    </lineage>
</organism>
<name>A0A2P2PPP1_RHIMU</name>
<sequence>MLIPSQTPTSNTKPYSEYRMIEALHLYVQPLLSKQAPPPILWNDERIYRRRNPKSSKMMLKLPTSGIRKHSTETKTVKPSKK</sequence>
<evidence type="ECO:0000256" key="1">
    <source>
        <dbReference type="SAM" id="MobiDB-lite"/>
    </source>
</evidence>
<protein>
    <submittedName>
        <fullName evidence="2">Uncharacterized protein</fullName>
    </submittedName>
</protein>
<feature type="region of interest" description="Disordered" evidence="1">
    <location>
        <begin position="52"/>
        <end position="82"/>
    </location>
</feature>
<dbReference type="EMBL" id="GGEC01076238">
    <property type="protein sequence ID" value="MBX56722.1"/>
    <property type="molecule type" value="Transcribed_RNA"/>
</dbReference>
<accession>A0A2P2PPP1</accession>
<evidence type="ECO:0000313" key="2">
    <source>
        <dbReference type="EMBL" id="MBX56722.1"/>
    </source>
</evidence>
<reference evidence="2" key="1">
    <citation type="submission" date="2018-02" db="EMBL/GenBank/DDBJ databases">
        <title>Rhizophora mucronata_Transcriptome.</title>
        <authorList>
            <person name="Meera S.P."/>
            <person name="Sreeshan A."/>
            <person name="Augustine A."/>
        </authorList>
    </citation>
    <scope>NUCLEOTIDE SEQUENCE</scope>
    <source>
        <tissue evidence="2">Leaf</tissue>
    </source>
</reference>